<evidence type="ECO:0000313" key="9">
    <source>
        <dbReference type="Proteomes" id="UP000295117"/>
    </source>
</evidence>
<dbReference type="GO" id="GO:0008234">
    <property type="term" value="F:cysteine-type peptidase activity"/>
    <property type="evidence" value="ECO:0007669"/>
    <property type="project" value="UniProtKB-KW"/>
</dbReference>
<dbReference type="PANTHER" id="PTHR47359">
    <property type="entry name" value="PEPTIDOGLYCAN DL-ENDOPEPTIDASE CWLO"/>
    <property type="match status" value="1"/>
</dbReference>
<dbReference type="RefSeq" id="WP_134072635.1">
    <property type="nucleotide sequence ID" value="NZ_PECH01000008.1"/>
</dbReference>
<dbReference type="PROSITE" id="PS51935">
    <property type="entry name" value="NLPC_P60"/>
    <property type="match status" value="1"/>
</dbReference>
<evidence type="ECO:0000256" key="6">
    <source>
        <dbReference type="SAM" id="MobiDB-lite"/>
    </source>
</evidence>
<organism evidence="8 9">
    <name type="scientific">Mycobacteroides salmoniphilum</name>
    <dbReference type="NCBI Taxonomy" id="404941"/>
    <lineage>
        <taxon>Bacteria</taxon>
        <taxon>Bacillati</taxon>
        <taxon>Actinomycetota</taxon>
        <taxon>Actinomycetes</taxon>
        <taxon>Mycobacteriales</taxon>
        <taxon>Mycobacteriaceae</taxon>
        <taxon>Mycobacteroides</taxon>
    </lineage>
</organism>
<keyword evidence="4" id="KW-0788">Thiol protease</keyword>
<evidence type="ECO:0000256" key="3">
    <source>
        <dbReference type="ARBA" id="ARBA00022801"/>
    </source>
</evidence>
<sequence precursor="true">MVTVAELDKWDPNALVQLLGVMFGKHKRLTNLGDTLDGMKRSLDGWGGEAADAWRLEVGKRRNDIDEQQKQTRAVTDALEPVVDEVGHIVTDYKLLKDEITKRGWKITPEGKIVGDIHGDLNLETLKNNKENELKQLLERATAIDDDIAAAIKRAVSPADTPTDPKKQPDKNDPMILASAPVAGPDGNPPYGNGAKPTMIPGATIPMSDNPPGVDPGMGPGPQRDQAWKDYLNNVDGSRKKGEAPVFLPKPEAVQDKSLRVIGAAGRQQGVSYAWGGNRDVNGPSPGHKATPQEYPGYTQQELEQDGSWTNNDDRRIGYDCGGLVRFSYHEGAGIDVGQGTNAIDSNTKLHRVQGGVRGELVGNYAQPGDIFVYGNTGHTEFTNGGTHHTGIYLGNGVIINAPESGKPINTAPVTNWRGQPTDILRLP</sequence>
<name>A0A4V3HYA2_9MYCO</name>
<dbReference type="EMBL" id="PECH01000008">
    <property type="protein sequence ID" value="TDZ80098.1"/>
    <property type="molecule type" value="Genomic_DNA"/>
</dbReference>
<keyword evidence="3 8" id="KW-0378">Hydrolase</keyword>
<dbReference type="AlphaFoldDB" id="A0A4V3HYA2"/>
<comment type="similarity">
    <text evidence="1">Belongs to the peptidase C40 family.</text>
</comment>
<protein>
    <submittedName>
        <fullName evidence="8">Peptidoglycan endopeptidase RipA</fullName>
        <ecNumber evidence="8">3.4.-.-</ecNumber>
    </submittedName>
</protein>
<evidence type="ECO:0000256" key="2">
    <source>
        <dbReference type="ARBA" id="ARBA00022670"/>
    </source>
</evidence>
<dbReference type="PANTHER" id="PTHR47359:SF3">
    <property type="entry name" value="NLP_P60 DOMAIN-CONTAINING PROTEIN-RELATED"/>
    <property type="match status" value="1"/>
</dbReference>
<dbReference type="Proteomes" id="UP000295117">
    <property type="component" value="Unassembled WGS sequence"/>
</dbReference>
<keyword evidence="2" id="KW-0645">Protease</keyword>
<evidence type="ECO:0000256" key="1">
    <source>
        <dbReference type="ARBA" id="ARBA00007074"/>
    </source>
</evidence>
<feature type="region of interest" description="Disordered" evidence="6">
    <location>
        <begin position="155"/>
        <end position="194"/>
    </location>
</feature>
<dbReference type="Gene3D" id="3.90.1720.10">
    <property type="entry name" value="endopeptidase domain like (from Nostoc punctiforme)"/>
    <property type="match status" value="1"/>
</dbReference>
<comment type="caution">
    <text evidence="8">The sequence shown here is derived from an EMBL/GenBank/DDBJ whole genome shotgun (WGS) entry which is preliminary data.</text>
</comment>
<dbReference type="EC" id="3.4.-.-" evidence="8"/>
<dbReference type="GO" id="GO:0006508">
    <property type="term" value="P:proteolysis"/>
    <property type="evidence" value="ECO:0007669"/>
    <property type="project" value="UniProtKB-KW"/>
</dbReference>
<evidence type="ECO:0000313" key="8">
    <source>
        <dbReference type="EMBL" id="TDZ80098.1"/>
    </source>
</evidence>
<keyword evidence="5" id="KW-0175">Coiled coil</keyword>
<gene>
    <name evidence="8" type="primary">ripA_4</name>
    <name evidence="8" type="ORF">DE4585_03849</name>
</gene>
<dbReference type="InterPro" id="IPR038765">
    <property type="entry name" value="Papain-like_cys_pep_sf"/>
</dbReference>
<dbReference type="InterPro" id="IPR000064">
    <property type="entry name" value="NLP_P60_dom"/>
</dbReference>
<reference evidence="8 9" key="1">
    <citation type="journal article" date="2019" name="Sci. Rep.">
        <title>Extended insight into the Mycobacterium chelonae-abscessus complex through whole genome sequencing of Mycobacterium salmoniphilum outbreak and Mycobacterium salmoniphilum-like strains.</title>
        <authorList>
            <person name="Behra P.R.K."/>
            <person name="Das S."/>
            <person name="Pettersson B.M.F."/>
            <person name="Shirreff L."/>
            <person name="DuCote T."/>
            <person name="Jacobsson K.G."/>
            <person name="Ennis D.G."/>
            <person name="Kirsebom L.A."/>
        </authorList>
    </citation>
    <scope>NUCLEOTIDE SEQUENCE [LARGE SCALE GENOMIC DNA]</scope>
    <source>
        <strain evidence="8 9">DE 4585</strain>
    </source>
</reference>
<proteinExistence type="inferred from homology"/>
<dbReference type="InterPro" id="IPR051794">
    <property type="entry name" value="PG_Endopeptidase_C40"/>
</dbReference>
<evidence type="ECO:0000259" key="7">
    <source>
        <dbReference type="PROSITE" id="PS51935"/>
    </source>
</evidence>
<dbReference type="SUPFAM" id="SSF54001">
    <property type="entry name" value="Cysteine proteinases"/>
    <property type="match status" value="1"/>
</dbReference>
<feature type="compositionally biased region" description="Basic and acidic residues" evidence="6">
    <location>
        <begin position="163"/>
        <end position="173"/>
    </location>
</feature>
<dbReference type="Pfam" id="PF00877">
    <property type="entry name" value="NLPC_P60"/>
    <property type="match status" value="1"/>
</dbReference>
<evidence type="ECO:0000256" key="4">
    <source>
        <dbReference type="ARBA" id="ARBA00022807"/>
    </source>
</evidence>
<evidence type="ECO:0000256" key="5">
    <source>
        <dbReference type="SAM" id="Coils"/>
    </source>
</evidence>
<accession>A0A4V3HYA2</accession>
<feature type="coiled-coil region" evidence="5">
    <location>
        <begin position="120"/>
        <end position="147"/>
    </location>
</feature>
<feature type="domain" description="NlpC/P60" evidence="7">
    <location>
        <begin position="255"/>
        <end position="428"/>
    </location>
</feature>